<reference evidence="1" key="1">
    <citation type="submission" date="2020-02" db="EMBL/GenBank/DDBJ databases">
        <title>Synteny-based analysis reveals conserved mechanism for high triclosan tolerance in Pseudomonas, as well as instances of horizontal transfer.</title>
        <authorList>
            <person name="Mcfarland A.G."/>
            <person name="Bertucci H.K."/>
            <person name="Litmann E."/>
            <person name="Shen J."/>
            <person name="Huttenhower C."/>
            <person name="Hartmann E.M."/>
        </authorList>
    </citation>
    <scope>NUCLEOTIDE SEQUENCE</scope>
    <source>
        <strain evidence="1">109A1</strain>
    </source>
</reference>
<proteinExistence type="predicted"/>
<dbReference type="EMBL" id="JAAMRD010000004">
    <property type="protein sequence ID" value="MBA1304228.1"/>
    <property type="molecule type" value="Genomic_DNA"/>
</dbReference>
<dbReference type="Proteomes" id="UP001138621">
    <property type="component" value="Unassembled WGS sequence"/>
</dbReference>
<organism evidence="1 2">
    <name type="scientific">Stutzerimonas stutzeri</name>
    <name type="common">Pseudomonas stutzeri</name>
    <dbReference type="NCBI Taxonomy" id="316"/>
    <lineage>
        <taxon>Bacteria</taxon>
        <taxon>Pseudomonadati</taxon>
        <taxon>Pseudomonadota</taxon>
        <taxon>Gammaproteobacteria</taxon>
        <taxon>Pseudomonadales</taxon>
        <taxon>Pseudomonadaceae</taxon>
        <taxon>Stutzerimonas</taxon>
    </lineage>
</organism>
<evidence type="ECO:0000313" key="2">
    <source>
        <dbReference type="Proteomes" id="UP001138621"/>
    </source>
</evidence>
<dbReference type="AlphaFoldDB" id="A0AA40V6V2"/>
<comment type="caution">
    <text evidence="1">The sequence shown here is derived from an EMBL/GenBank/DDBJ whole genome shotgun (WGS) entry which is preliminary data.</text>
</comment>
<accession>A0AA40V6V2</accession>
<protein>
    <submittedName>
        <fullName evidence="1">Uncharacterized protein</fullName>
    </submittedName>
</protein>
<dbReference type="RefSeq" id="WP_181120094.1">
    <property type="nucleotide sequence ID" value="NZ_JAAMRD010000004.1"/>
</dbReference>
<name>A0AA40V6V2_STUST</name>
<sequence>MLAKGYAEGAHFPGAVINEYFIACRPNPVRAGCAVPGGCFSTSYNPEYPQQWPQRSTERVGDCPLVAGRYQNLGTPSLLAGIDCSLAEGPVTPGDASLCTPWLAQNFGVWRQARVVTLSQPDGDTLQVSLDDSGHAAPGTRIFHRGSDFRCDGEGLHFHKAQSALDPGAPTVVGAMFLTGGRVATRRTFARDREGGLTMTMRRHAAVIMFLVIGGNRTATSHVRWQPEQPGVSQP</sequence>
<gene>
    <name evidence="1" type="ORF">G7024_07385</name>
</gene>
<evidence type="ECO:0000313" key="1">
    <source>
        <dbReference type="EMBL" id="MBA1304228.1"/>
    </source>
</evidence>